<gene>
    <name evidence="2" type="primary">ychH</name>
    <name evidence="2" type="ORF">RBJ30_09740</name>
</gene>
<keyword evidence="1" id="KW-0472">Membrane</keyword>
<feature type="transmembrane region" description="Helical" evidence="1">
    <location>
        <begin position="39"/>
        <end position="59"/>
    </location>
</feature>
<dbReference type="InterPro" id="IPR019698">
    <property type="entry name" value="DUF2583"/>
</dbReference>
<evidence type="ECO:0000313" key="3">
    <source>
        <dbReference type="Proteomes" id="UP001236270"/>
    </source>
</evidence>
<proteinExistence type="predicted"/>
<evidence type="ECO:0000313" key="2">
    <source>
        <dbReference type="EMBL" id="MDQ2309382.1"/>
    </source>
</evidence>
<dbReference type="NCBIfam" id="NF007968">
    <property type="entry name" value="PRK10692.1"/>
    <property type="match status" value="1"/>
</dbReference>
<keyword evidence="1" id="KW-1133">Transmembrane helix</keyword>
<name>A0AAW8HMZ0_PLUGE</name>
<dbReference type="PROSITE" id="PS51257">
    <property type="entry name" value="PROKAR_LIPOPROTEIN"/>
    <property type="match status" value="1"/>
</dbReference>
<dbReference type="AlphaFoldDB" id="A0AAW8HMZ0"/>
<accession>A0AAW8HMZ0</accession>
<reference evidence="2" key="1">
    <citation type="submission" date="2023-08" db="EMBL/GenBank/DDBJ databases">
        <title>WGS of pathogenic bacterial species, Los Angeles County Public Health Laboratories.</title>
        <authorList>
            <person name="Garrigues J.M."/>
            <person name="Green N.M."/>
        </authorList>
    </citation>
    <scope>NUCLEOTIDE SEQUENCE</scope>
    <source>
        <strain evidence="2">LACPHL-BACT-2023-00068</strain>
    </source>
</reference>
<protein>
    <submittedName>
        <fullName evidence="2">Stress-induced protein YchH</fullName>
    </submittedName>
</protein>
<dbReference type="Proteomes" id="UP001236270">
    <property type="component" value="Unassembled WGS sequence"/>
</dbReference>
<evidence type="ECO:0000256" key="1">
    <source>
        <dbReference type="SAM" id="Phobius"/>
    </source>
</evidence>
<comment type="caution">
    <text evidence="2">The sequence shown here is derived from an EMBL/GenBank/DDBJ whole genome shotgun (WGS) entry which is preliminary data.</text>
</comment>
<dbReference type="GeneID" id="61385385"/>
<dbReference type="EMBL" id="JAVDNV010000006">
    <property type="protein sequence ID" value="MDQ2309382.1"/>
    <property type="molecule type" value="Genomic_DNA"/>
</dbReference>
<feature type="transmembrane region" description="Helical" evidence="1">
    <location>
        <begin position="12"/>
        <end position="33"/>
    </location>
</feature>
<keyword evidence="1" id="KW-0812">Transmembrane</keyword>
<dbReference type="RefSeq" id="WP_048252949.1">
    <property type="nucleotide sequence ID" value="NZ_CACVCI010000001.1"/>
</dbReference>
<dbReference type="Pfam" id="PF10762">
    <property type="entry name" value="DUF2583"/>
    <property type="match status" value="1"/>
</dbReference>
<organism evidence="2 3">
    <name type="scientific">Pluralibacter gergoviae</name>
    <name type="common">Enterobacter gergoviae</name>
    <dbReference type="NCBI Taxonomy" id="61647"/>
    <lineage>
        <taxon>Bacteria</taxon>
        <taxon>Pseudomonadati</taxon>
        <taxon>Pseudomonadota</taxon>
        <taxon>Gammaproteobacteria</taxon>
        <taxon>Enterobacterales</taxon>
        <taxon>Enterobacteriaceae</taxon>
        <taxon>Pluralibacter</taxon>
    </lineage>
</organism>
<sequence>MKRKNAAVCGNSFMGIGMVVMVAGIACAVLNQLPDFNMPALFAQGAVLAIFVGAVMWLAGARISGREQVCDRYWWHRHYDKRCRRDIH</sequence>